<feature type="non-terminal residue" evidence="2">
    <location>
        <position position="247"/>
    </location>
</feature>
<dbReference type="GO" id="GO:0008168">
    <property type="term" value="F:methyltransferase activity"/>
    <property type="evidence" value="ECO:0007669"/>
    <property type="project" value="UniProtKB-KW"/>
</dbReference>
<dbReference type="AlphaFoldDB" id="A0A6J4IVW4"/>
<keyword evidence="2" id="KW-0489">Methyltransferase</keyword>
<evidence type="ECO:0000313" key="2">
    <source>
        <dbReference type="EMBL" id="CAA9260911.1"/>
    </source>
</evidence>
<evidence type="ECO:0000256" key="1">
    <source>
        <dbReference type="SAM" id="MobiDB-lite"/>
    </source>
</evidence>
<proteinExistence type="predicted"/>
<feature type="region of interest" description="Disordered" evidence="1">
    <location>
        <begin position="67"/>
        <end position="142"/>
    </location>
</feature>
<feature type="region of interest" description="Disordered" evidence="1">
    <location>
        <begin position="167"/>
        <end position="247"/>
    </location>
</feature>
<protein>
    <submittedName>
        <fullName evidence="2">SAM-dependent methyltransferase</fullName>
    </submittedName>
</protein>
<accession>A0A6J4IVW4</accession>
<sequence>ARGGRGAGTGDAAAVGGVVRRVPGRADRPGPLLRAAGPGLGPAGRAVRVAGRRHGARRRRRARLLRRRLHRRRGDVPGGRRRRRRAVGPGRPGTAHGARLGHRAAGPGRRRGRLLLQQRAGARPRAGADGRGDAAGDPARRHRAAVVHDLAVAVGRARDRALALPGRRLRGPPVRGAARPPAEEPVRREPVRAVRGPDAALGPDPAGRGAGRGAAALPPELGALGGAGAGRPRGRPVEPAARPAPPM</sequence>
<feature type="compositionally biased region" description="Basic and acidic residues" evidence="1">
    <location>
        <begin position="181"/>
        <end position="192"/>
    </location>
</feature>
<feature type="region of interest" description="Disordered" evidence="1">
    <location>
        <begin position="22"/>
        <end position="44"/>
    </location>
</feature>
<dbReference type="EMBL" id="CADCTP010000219">
    <property type="protein sequence ID" value="CAA9260911.1"/>
    <property type="molecule type" value="Genomic_DNA"/>
</dbReference>
<feature type="compositionally biased region" description="Low complexity" evidence="1">
    <location>
        <begin position="87"/>
        <end position="107"/>
    </location>
</feature>
<reference evidence="2" key="1">
    <citation type="submission" date="2020-02" db="EMBL/GenBank/DDBJ databases">
        <authorList>
            <person name="Meier V. D."/>
        </authorList>
    </citation>
    <scope>NUCLEOTIDE SEQUENCE</scope>
    <source>
        <strain evidence="2">AVDCRST_MAG41</strain>
    </source>
</reference>
<name>A0A6J4IVW4_9ACTN</name>
<gene>
    <name evidence="2" type="ORF">AVDCRST_MAG41-2346</name>
</gene>
<feature type="compositionally biased region" description="Basic residues" evidence="1">
    <location>
        <begin position="67"/>
        <end position="86"/>
    </location>
</feature>
<feature type="compositionally biased region" description="Low complexity" evidence="1">
    <location>
        <begin position="29"/>
        <end position="44"/>
    </location>
</feature>
<organism evidence="2">
    <name type="scientific">uncultured Mycobacteriales bacterium</name>
    <dbReference type="NCBI Taxonomy" id="581187"/>
    <lineage>
        <taxon>Bacteria</taxon>
        <taxon>Bacillati</taxon>
        <taxon>Actinomycetota</taxon>
        <taxon>Actinomycetes</taxon>
        <taxon>Mycobacteriales</taxon>
        <taxon>environmental samples</taxon>
    </lineage>
</organism>
<feature type="non-terminal residue" evidence="2">
    <location>
        <position position="1"/>
    </location>
</feature>
<feature type="compositionally biased region" description="Low complexity" evidence="1">
    <location>
        <begin position="114"/>
        <end position="125"/>
    </location>
</feature>
<keyword evidence="2" id="KW-0808">Transferase</keyword>
<feature type="compositionally biased region" description="Low complexity" evidence="1">
    <location>
        <begin position="193"/>
        <end position="222"/>
    </location>
</feature>
<dbReference type="GO" id="GO:0032259">
    <property type="term" value="P:methylation"/>
    <property type="evidence" value="ECO:0007669"/>
    <property type="project" value="UniProtKB-KW"/>
</dbReference>
<feature type="compositionally biased region" description="Low complexity" evidence="1">
    <location>
        <begin position="167"/>
        <end position="180"/>
    </location>
</feature>